<evidence type="ECO:0000313" key="3">
    <source>
        <dbReference type="EMBL" id="KMO69064.1"/>
    </source>
</evidence>
<proteinExistence type="predicted"/>
<evidence type="ECO:0000256" key="2">
    <source>
        <dbReference type="SAM" id="SignalP"/>
    </source>
</evidence>
<gene>
    <name evidence="3" type="ORF">MOBUDSM44075_04485</name>
</gene>
<protein>
    <recommendedName>
        <fullName evidence="5">Lipoprotein LpqN</fullName>
    </recommendedName>
</protein>
<dbReference type="PATRIC" id="fig|1807.14.peg.4519"/>
<dbReference type="Proteomes" id="UP000036313">
    <property type="component" value="Unassembled WGS sequence"/>
</dbReference>
<evidence type="ECO:0000313" key="4">
    <source>
        <dbReference type="Proteomes" id="UP000036313"/>
    </source>
</evidence>
<dbReference type="AlphaFoldDB" id="A0A0J6VFP1"/>
<organism evidence="3 4">
    <name type="scientific">Mycolicibacterium obuense</name>
    <dbReference type="NCBI Taxonomy" id="1807"/>
    <lineage>
        <taxon>Bacteria</taxon>
        <taxon>Bacillati</taxon>
        <taxon>Actinomycetota</taxon>
        <taxon>Actinomycetes</taxon>
        <taxon>Mycobacteriales</taxon>
        <taxon>Mycobacteriaceae</taxon>
        <taxon>Mycolicibacterium</taxon>
    </lineage>
</organism>
<sequence length="205" mass="20660" precursor="true">MVRGALALLAAGTALLLPSCVRGSDGSPSMRPAESSTAAASSAVPTDDVPGVVPTPAATSDEDCAPVGVPVDVRIDDPKAPTVVVGVPDGWTATPAQDGVTMQGRGMSGTVTITATPMGPAQAFRRYADDLTAESELSTLSLLPAQTCGFSGQKLMGQLDEVVYEARIVHVPGYLIAVYAEAPTGTPDFDAAAAVPTGGLRIGLP</sequence>
<feature type="chain" id="PRO_5005283133" description="Lipoprotein LpqN" evidence="2">
    <location>
        <begin position="24"/>
        <end position="205"/>
    </location>
</feature>
<evidence type="ECO:0008006" key="5">
    <source>
        <dbReference type="Google" id="ProtNLM"/>
    </source>
</evidence>
<accession>A0A0J6VFP1</accession>
<feature type="signal peptide" evidence="2">
    <location>
        <begin position="1"/>
        <end position="23"/>
    </location>
</feature>
<keyword evidence="2" id="KW-0732">Signal</keyword>
<dbReference type="RefSeq" id="WP_048424709.1">
    <property type="nucleotide sequence ID" value="NZ_JYNU01000057.1"/>
</dbReference>
<feature type="region of interest" description="Disordered" evidence="1">
    <location>
        <begin position="23"/>
        <end position="66"/>
    </location>
</feature>
<evidence type="ECO:0000256" key="1">
    <source>
        <dbReference type="SAM" id="MobiDB-lite"/>
    </source>
</evidence>
<reference evidence="3 4" key="1">
    <citation type="journal article" date="2015" name="Genome Biol. Evol.">
        <title>Characterization of Three Mycobacterium spp. with Potential Use in Bioremediation by Genome Sequencing and Comparative Genomics.</title>
        <authorList>
            <person name="Das S."/>
            <person name="Pettersson B.M."/>
            <person name="Behra P.R."/>
            <person name="Ramesh M."/>
            <person name="Dasgupta S."/>
            <person name="Bhattacharya A."/>
            <person name="Kirsebom L.A."/>
        </authorList>
    </citation>
    <scope>NUCLEOTIDE SEQUENCE [LARGE SCALE GENOMIC DNA]</scope>
    <source>
        <strain evidence="3 4">DSM 44075</strain>
    </source>
</reference>
<name>A0A0J6VFP1_9MYCO</name>
<dbReference type="EMBL" id="JYNU01000057">
    <property type="protein sequence ID" value="KMO69064.1"/>
    <property type="molecule type" value="Genomic_DNA"/>
</dbReference>
<comment type="caution">
    <text evidence="3">The sequence shown here is derived from an EMBL/GenBank/DDBJ whole genome shotgun (WGS) entry which is preliminary data.</text>
</comment>
<feature type="compositionally biased region" description="Low complexity" evidence="1">
    <location>
        <begin position="33"/>
        <end position="59"/>
    </location>
</feature>